<dbReference type="EMBL" id="UOFY01000042">
    <property type="protein sequence ID" value="VAX09809.1"/>
    <property type="molecule type" value="Genomic_DNA"/>
</dbReference>
<name>A0A3B1AUX0_9ZZZZ</name>
<evidence type="ECO:0000313" key="1">
    <source>
        <dbReference type="EMBL" id="VAX09809.1"/>
    </source>
</evidence>
<sequence>MFTKQQPVVGAWYVNRTGKLMKVKLMAWHHQEAVSVLIEYLDGNRKVVDMNAWYSLELSRNLQQAARSLLQQ</sequence>
<gene>
    <name evidence="1" type="ORF">MNBD_GAMMA25-1282</name>
</gene>
<accession>A0A3B1AUX0</accession>
<dbReference type="AlphaFoldDB" id="A0A3B1AUX0"/>
<reference evidence="1" key="1">
    <citation type="submission" date="2018-06" db="EMBL/GenBank/DDBJ databases">
        <authorList>
            <person name="Zhirakovskaya E."/>
        </authorList>
    </citation>
    <scope>NUCLEOTIDE SEQUENCE</scope>
</reference>
<organism evidence="1">
    <name type="scientific">hydrothermal vent metagenome</name>
    <dbReference type="NCBI Taxonomy" id="652676"/>
    <lineage>
        <taxon>unclassified sequences</taxon>
        <taxon>metagenomes</taxon>
        <taxon>ecological metagenomes</taxon>
    </lineage>
</organism>
<dbReference type="InterPro" id="IPR046651">
    <property type="entry name" value="DUF6763"/>
</dbReference>
<proteinExistence type="predicted"/>
<protein>
    <submittedName>
        <fullName evidence="1">Uncharacterized protein</fullName>
    </submittedName>
</protein>
<dbReference type="Pfam" id="PF20549">
    <property type="entry name" value="DUF6763"/>
    <property type="match status" value="1"/>
</dbReference>